<evidence type="ECO:0000313" key="2">
    <source>
        <dbReference type="EMBL" id="KAJ1116027.1"/>
    </source>
</evidence>
<dbReference type="EMBL" id="JANPWB010000012">
    <property type="protein sequence ID" value="KAJ1116027.1"/>
    <property type="molecule type" value="Genomic_DNA"/>
</dbReference>
<feature type="region of interest" description="Disordered" evidence="1">
    <location>
        <begin position="1"/>
        <end position="34"/>
    </location>
</feature>
<accession>A0AAV7NN00</accession>
<dbReference type="Proteomes" id="UP001066276">
    <property type="component" value="Chromosome 8"/>
</dbReference>
<protein>
    <submittedName>
        <fullName evidence="2">Uncharacterized protein</fullName>
    </submittedName>
</protein>
<name>A0AAV7NN00_PLEWA</name>
<feature type="compositionally biased region" description="Polar residues" evidence="1">
    <location>
        <begin position="1"/>
        <end position="14"/>
    </location>
</feature>
<proteinExistence type="predicted"/>
<comment type="caution">
    <text evidence="2">The sequence shown here is derived from an EMBL/GenBank/DDBJ whole genome shotgun (WGS) entry which is preliminary data.</text>
</comment>
<gene>
    <name evidence="2" type="ORF">NDU88_004246</name>
</gene>
<reference evidence="2" key="1">
    <citation type="journal article" date="2022" name="bioRxiv">
        <title>Sequencing and chromosome-scale assembly of the giantPleurodeles waltlgenome.</title>
        <authorList>
            <person name="Brown T."/>
            <person name="Elewa A."/>
            <person name="Iarovenko S."/>
            <person name="Subramanian E."/>
            <person name="Araus A.J."/>
            <person name="Petzold A."/>
            <person name="Susuki M."/>
            <person name="Suzuki K.-i.T."/>
            <person name="Hayashi T."/>
            <person name="Toyoda A."/>
            <person name="Oliveira C."/>
            <person name="Osipova E."/>
            <person name="Leigh N.D."/>
            <person name="Simon A."/>
            <person name="Yun M.H."/>
        </authorList>
    </citation>
    <scope>NUCLEOTIDE SEQUENCE</scope>
    <source>
        <strain evidence="2">20211129_DDA</strain>
        <tissue evidence="2">Liver</tissue>
    </source>
</reference>
<dbReference type="AlphaFoldDB" id="A0AAV7NN00"/>
<evidence type="ECO:0000313" key="3">
    <source>
        <dbReference type="Proteomes" id="UP001066276"/>
    </source>
</evidence>
<organism evidence="2 3">
    <name type="scientific">Pleurodeles waltl</name>
    <name type="common">Iberian ribbed newt</name>
    <dbReference type="NCBI Taxonomy" id="8319"/>
    <lineage>
        <taxon>Eukaryota</taxon>
        <taxon>Metazoa</taxon>
        <taxon>Chordata</taxon>
        <taxon>Craniata</taxon>
        <taxon>Vertebrata</taxon>
        <taxon>Euteleostomi</taxon>
        <taxon>Amphibia</taxon>
        <taxon>Batrachia</taxon>
        <taxon>Caudata</taxon>
        <taxon>Salamandroidea</taxon>
        <taxon>Salamandridae</taxon>
        <taxon>Pleurodelinae</taxon>
        <taxon>Pleurodeles</taxon>
    </lineage>
</organism>
<feature type="compositionally biased region" description="Low complexity" evidence="1">
    <location>
        <begin position="15"/>
        <end position="32"/>
    </location>
</feature>
<keyword evidence="3" id="KW-1185">Reference proteome</keyword>
<sequence length="221" mass="24563">MGHLRSGTQNAPPHSSSTTGTTTGSLTSTVLTRQPPTVENKWAAVLEVIEKIHTSLDDTRTSPENKIDHVALDLTLLHADHCKLAAKIHTVEQIIVELQPGTREMESSLKMLAERVQTLGTCAEDTEGTEGTDVVAYVERWLRDIIPMSTFSQFFSKERAHVFPRGNLLQALAPDHCSFACSTIMIQPLSYVKPRNSDITVDNASVMFFTDYTVMLQHQRN</sequence>
<evidence type="ECO:0000256" key="1">
    <source>
        <dbReference type="SAM" id="MobiDB-lite"/>
    </source>
</evidence>